<feature type="region of interest" description="Disordered" evidence="1">
    <location>
        <begin position="85"/>
        <end position="131"/>
    </location>
</feature>
<evidence type="ECO:0000256" key="1">
    <source>
        <dbReference type="SAM" id="MobiDB-lite"/>
    </source>
</evidence>
<organism evidence="2 3">
    <name type="scientific">Mesorhizobium ventifaucium</name>
    <dbReference type="NCBI Taxonomy" id="666020"/>
    <lineage>
        <taxon>Bacteria</taxon>
        <taxon>Pseudomonadati</taxon>
        <taxon>Pseudomonadota</taxon>
        <taxon>Alphaproteobacteria</taxon>
        <taxon>Hyphomicrobiales</taxon>
        <taxon>Phyllobacteriaceae</taxon>
        <taxon>Mesorhizobium</taxon>
    </lineage>
</organism>
<accession>A0ABM9DHH2</accession>
<evidence type="ECO:0000313" key="2">
    <source>
        <dbReference type="EMBL" id="CAH2396044.1"/>
    </source>
</evidence>
<protein>
    <submittedName>
        <fullName evidence="2">Uncharacterized protein</fullName>
    </submittedName>
</protein>
<dbReference type="Proteomes" id="UP001152604">
    <property type="component" value="Unassembled WGS sequence"/>
</dbReference>
<evidence type="ECO:0000313" key="3">
    <source>
        <dbReference type="Proteomes" id="UP001152604"/>
    </source>
</evidence>
<name>A0ABM9DHH2_9HYPH</name>
<proteinExistence type="predicted"/>
<feature type="compositionally biased region" description="Polar residues" evidence="1">
    <location>
        <begin position="103"/>
        <end position="116"/>
    </location>
</feature>
<reference evidence="2" key="1">
    <citation type="submission" date="2022-03" db="EMBL/GenBank/DDBJ databases">
        <authorList>
            <person name="Brunel B."/>
        </authorList>
    </citation>
    <scope>NUCLEOTIDE SEQUENCE</scope>
    <source>
        <strain evidence="2">STM4922sample</strain>
    </source>
</reference>
<sequence>MAPDLAHRSLVTGIEVRELFGVNALGERVVIGTAKKLKLADRIRRVELIGRHTGVQAFKERVGVATADPLKKLFEQISGHAIRPRLEDEDVDEPGSHKVLRCSSRSARSPVQSYSGHPSGDMQTEAHVDLT</sequence>
<gene>
    <name evidence="2" type="ORF">MES4922_160001</name>
</gene>
<keyword evidence="3" id="KW-1185">Reference proteome</keyword>
<comment type="caution">
    <text evidence="2">The sequence shown here is derived from an EMBL/GenBank/DDBJ whole genome shotgun (WGS) entry which is preliminary data.</text>
</comment>
<dbReference type="EMBL" id="CAKXZS010000008">
    <property type="protein sequence ID" value="CAH2396044.1"/>
    <property type="molecule type" value="Genomic_DNA"/>
</dbReference>